<protein>
    <submittedName>
        <fullName evidence="8">Integrase</fullName>
    </submittedName>
</protein>
<proteinExistence type="inferred from homology"/>
<comment type="caution">
    <text evidence="8">The sequence shown here is derived from an EMBL/GenBank/DDBJ whole genome shotgun (WGS) entry which is preliminary data.</text>
</comment>
<dbReference type="PROSITE" id="PS51898">
    <property type="entry name" value="TYR_RECOMBINASE"/>
    <property type="match status" value="1"/>
</dbReference>
<evidence type="ECO:0000256" key="3">
    <source>
        <dbReference type="ARBA" id="ARBA00023125"/>
    </source>
</evidence>
<keyword evidence="3 5" id="KW-0238">DNA-binding</keyword>
<evidence type="ECO:0000256" key="2">
    <source>
        <dbReference type="ARBA" id="ARBA00022908"/>
    </source>
</evidence>
<accession>A0A1H0HM03</accession>
<dbReference type="CDD" id="cd00801">
    <property type="entry name" value="INT_P4_C"/>
    <property type="match status" value="1"/>
</dbReference>
<dbReference type="InterPro" id="IPR044068">
    <property type="entry name" value="CB"/>
</dbReference>
<dbReference type="InterPro" id="IPR013762">
    <property type="entry name" value="Integrase-like_cat_sf"/>
</dbReference>
<dbReference type="PROSITE" id="PS51900">
    <property type="entry name" value="CB"/>
    <property type="match status" value="1"/>
</dbReference>
<dbReference type="InterPro" id="IPR011010">
    <property type="entry name" value="DNA_brk_join_enz"/>
</dbReference>
<dbReference type="InterPro" id="IPR002104">
    <property type="entry name" value="Integrase_catalytic"/>
</dbReference>
<dbReference type="Gene3D" id="3.30.160.390">
    <property type="entry name" value="Integrase, DNA-binding domain"/>
    <property type="match status" value="1"/>
</dbReference>
<evidence type="ECO:0000259" key="6">
    <source>
        <dbReference type="PROSITE" id="PS51898"/>
    </source>
</evidence>
<dbReference type="Gene3D" id="1.10.150.130">
    <property type="match status" value="1"/>
</dbReference>
<evidence type="ECO:0000313" key="9">
    <source>
        <dbReference type="Proteomes" id="UP000198795"/>
    </source>
</evidence>
<dbReference type="Gene3D" id="1.10.443.10">
    <property type="entry name" value="Intergrase catalytic core"/>
    <property type="match status" value="1"/>
</dbReference>
<organism evidence="8 9">
    <name type="scientific">Filomicrobium insigne</name>
    <dbReference type="NCBI Taxonomy" id="418854"/>
    <lineage>
        <taxon>Bacteria</taxon>
        <taxon>Pseudomonadati</taxon>
        <taxon>Pseudomonadota</taxon>
        <taxon>Alphaproteobacteria</taxon>
        <taxon>Hyphomicrobiales</taxon>
        <taxon>Hyphomicrobiaceae</taxon>
        <taxon>Filomicrobium</taxon>
    </lineage>
</organism>
<evidence type="ECO:0000256" key="1">
    <source>
        <dbReference type="ARBA" id="ARBA00008857"/>
    </source>
</evidence>
<keyword evidence="2" id="KW-0229">DNA integration</keyword>
<evidence type="ECO:0000256" key="5">
    <source>
        <dbReference type="PROSITE-ProRule" id="PRU01248"/>
    </source>
</evidence>
<reference evidence="8 9" key="1">
    <citation type="submission" date="2016-10" db="EMBL/GenBank/DDBJ databases">
        <authorList>
            <person name="Varghese N."/>
            <person name="Submissions S."/>
        </authorList>
    </citation>
    <scope>NUCLEOTIDE SEQUENCE [LARGE SCALE GENOMIC DNA]</scope>
    <source>
        <strain evidence="8 9">CGMCC 1.6497</strain>
    </source>
</reference>
<dbReference type="RefSeq" id="WP_090226402.1">
    <property type="nucleotide sequence ID" value="NZ_FNJC01000001.1"/>
</dbReference>
<dbReference type="Proteomes" id="UP000198795">
    <property type="component" value="Unassembled WGS sequence"/>
</dbReference>
<dbReference type="InterPro" id="IPR050808">
    <property type="entry name" value="Phage_Integrase"/>
</dbReference>
<dbReference type="Pfam" id="PF00589">
    <property type="entry name" value="Phage_integrase"/>
    <property type="match status" value="1"/>
</dbReference>
<comment type="similarity">
    <text evidence="1">Belongs to the 'phage' integrase family.</text>
</comment>
<feature type="domain" description="Tyr recombinase" evidence="6">
    <location>
        <begin position="211"/>
        <end position="389"/>
    </location>
</feature>
<dbReference type="InterPro" id="IPR053876">
    <property type="entry name" value="Phage_int_M"/>
</dbReference>
<dbReference type="Pfam" id="PF22022">
    <property type="entry name" value="Phage_int_M"/>
    <property type="match status" value="1"/>
</dbReference>
<sequence>MAKLKLTDAAIRAAKPRARPYKLSDGRGLHLLITPTGSRLWRMQYRFGGKQKLIAFGSYAGAGSEGLSLEQARAKVSEARALLKNGIDPATQKRLDKIAGKIAGANTFGIVADEYVAKIEAEGRAPVTLDKARWLIDLARPTLAERPIAEIKPAELLVILQKVAGRGQLETARRMRSLLSRIFRFAVATARAESDPAAPLVGAIAAPTVTHRAAILDPKEFGGLLRAIDGYDGQPATHAALKLMALLFPRPGELRQADWKELDLDKAIWVIPASRTKMRKEHRVPLPRQAAAILRQLHEFTGPKGLVFPSVRTPRRPISDGTLNAALRRLGYAKEEATAHGFRSSASTMLNELGFDPDVIEAALAHVDGDAVRRAYNRATYWDQRVELMQRWADHLDTLREGAKVIRRDFGGAA</sequence>
<dbReference type="PANTHER" id="PTHR30629">
    <property type="entry name" value="PROPHAGE INTEGRASE"/>
    <property type="match status" value="1"/>
</dbReference>
<dbReference type="Pfam" id="PF13356">
    <property type="entry name" value="Arm-DNA-bind_3"/>
    <property type="match status" value="1"/>
</dbReference>
<dbReference type="InterPro" id="IPR010998">
    <property type="entry name" value="Integrase_recombinase_N"/>
</dbReference>
<feature type="domain" description="Core-binding (CB)" evidence="7">
    <location>
        <begin position="106"/>
        <end position="187"/>
    </location>
</feature>
<evidence type="ECO:0000259" key="7">
    <source>
        <dbReference type="PROSITE" id="PS51900"/>
    </source>
</evidence>
<keyword evidence="9" id="KW-1185">Reference proteome</keyword>
<gene>
    <name evidence="8" type="ORF">SAMN04488061_0551</name>
</gene>
<dbReference type="SUPFAM" id="SSF56349">
    <property type="entry name" value="DNA breaking-rejoining enzymes"/>
    <property type="match status" value="1"/>
</dbReference>
<dbReference type="InterPro" id="IPR025166">
    <property type="entry name" value="Integrase_DNA_bind_dom"/>
</dbReference>
<name>A0A1H0HM03_9HYPH</name>
<evidence type="ECO:0000256" key="4">
    <source>
        <dbReference type="ARBA" id="ARBA00023172"/>
    </source>
</evidence>
<dbReference type="EMBL" id="FNJC01000001">
    <property type="protein sequence ID" value="SDO20137.1"/>
    <property type="molecule type" value="Genomic_DNA"/>
</dbReference>
<evidence type="ECO:0000313" key="8">
    <source>
        <dbReference type="EMBL" id="SDO20137.1"/>
    </source>
</evidence>
<dbReference type="PANTHER" id="PTHR30629:SF2">
    <property type="entry name" value="PROPHAGE INTEGRASE INTS-RELATED"/>
    <property type="match status" value="1"/>
</dbReference>
<dbReference type="InterPro" id="IPR038488">
    <property type="entry name" value="Integrase_DNA-bd_sf"/>
</dbReference>
<keyword evidence="4" id="KW-0233">DNA recombination</keyword>